<name>A0A9P0YPS7_CUSEU</name>
<organism evidence="1 2">
    <name type="scientific">Cuscuta europaea</name>
    <name type="common">European dodder</name>
    <dbReference type="NCBI Taxonomy" id="41803"/>
    <lineage>
        <taxon>Eukaryota</taxon>
        <taxon>Viridiplantae</taxon>
        <taxon>Streptophyta</taxon>
        <taxon>Embryophyta</taxon>
        <taxon>Tracheophyta</taxon>
        <taxon>Spermatophyta</taxon>
        <taxon>Magnoliopsida</taxon>
        <taxon>eudicotyledons</taxon>
        <taxon>Gunneridae</taxon>
        <taxon>Pentapetalae</taxon>
        <taxon>asterids</taxon>
        <taxon>lamiids</taxon>
        <taxon>Solanales</taxon>
        <taxon>Convolvulaceae</taxon>
        <taxon>Cuscuteae</taxon>
        <taxon>Cuscuta</taxon>
        <taxon>Cuscuta subgen. Cuscuta</taxon>
    </lineage>
</organism>
<comment type="caution">
    <text evidence="1">The sequence shown here is derived from an EMBL/GenBank/DDBJ whole genome shotgun (WGS) entry which is preliminary data.</text>
</comment>
<evidence type="ECO:0000313" key="1">
    <source>
        <dbReference type="EMBL" id="CAH9070949.1"/>
    </source>
</evidence>
<evidence type="ECO:0000313" key="2">
    <source>
        <dbReference type="Proteomes" id="UP001152484"/>
    </source>
</evidence>
<keyword evidence="2" id="KW-1185">Reference proteome</keyword>
<proteinExistence type="predicted"/>
<dbReference type="AlphaFoldDB" id="A0A9P0YPS7"/>
<protein>
    <submittedName>
        <fullName evidence="1">Uncharacterized protein</fullName>
    </submittedName>
</protein>
<reference evidence="1" key="1">
    <citation type="submission" date="2022-07" db="EMBL/GenBank/DDBJ databases">
        <authorList>
            <person name="Macas J."/>
            <person name="Novak P."/>
            <person name="Neumann P."/>
        </authorList>
    </citation>
    <scope>NUCLEOTIDE SEQUENCE</scope>
</reference>
<accession>A0A9P0YPS7</accession>
<sequence>MPTSSTVPPTIAPVLPEIGGPSTAFSGLTFSSQPGVAPLSQGMRPLKP</sequence>
<dbReference type="Proteomes" id="UP001152484">
    <property type="component" value="Unassembled WGS sequence"/>
</dbReference>
<gene>
    <name evidence="1" type="ORF">CEURO_LOCUS3843</name>
</gene>
<dbReference type="EMBL" id="CAMAPE010000006">
    <property type="protein sequence ID" value="CAH9070949.1"/>
    <property type="molecule type" value="Genomic_DNA"/>
</dbReference>